<evidence type="ECO:0000313" key="8">
    <source>
        <dbReference type="Proteomes" id="UP000054466"/>
    </source>
</evidence>
<dbReference type="PANTHER" id="PTHR13475">
    <property type="entry name" value="NEUGRIN"/>
    <property type="match status" value="1"/>
</dbReference>
<evidence type="ECO:0000256" key="4">
    <source>
        <dbReference type="ARBA" id="ARBA00013566"/>
    </source>
</evidence>
<dbReference type="InterPro" id="IPR010487">
    <property type="entry name" value="NGRN/Rrg9"/>
</dbReference>
<evidence type="ECO:0000256" key="2">
    <source>
        <dbReference type="ARBA" id="ARBA00004173"/>
    </source>
</evidence>
<comment type="subcellular location">
    <subcellularLocation>
        <location evidence="2">Mitochondrion</location>
    </subcellularLocation>
</comment>
<feature type="compositionally biased region" description="Polar residues" evidence="6">
    <location>
        <begin position="29"/>
        <end position="41"/>
    </location>
</feature>
<dbReference type="RefSeq" id="XP_016245193.1">
    <property type="nucleotide sequence ID" value="XM_016398002.1"/>
</dbReference>
<accession>A0A0D2AJC6</accession>
<evidence type="ECO:0000256" key="3">
    <source>
        <dbReference type="ARBA" id="ARBA00010895"/>
    </source>
</evidence>
<evidence type="ECO:0000313" key="7">
    <source>
        <dbReference type="EMBL" id="KIW24977.1"/>
    </source>
</evidence>
<dbReference type="STRING" id="569365.A0A0D2AJC6"/>
<dbReference type="PANTHER" id="PTHR13475:SF3">
    <property type="entry name" value="NEUGRIN"/>
    <property type="match status" value="1"/>
</dbReference>
<dbReference type="GeneID" id="27349847"/>
<dbReference type="EMBL" id="KN847045">
    <property type="protein sequence ID" value="KIW24977.1"/>
    <property type="molecule type" value="Genomic_DNA"/>
</dbReference>
<organism evidence="7 8">
    <name type="scientific">Cladophialophora immunda</name>
    <dbReference type="NCBI Taxonomy" id="569365"/>
    <lineage>
        <taxon>Eukaryota</taxon>
        <taxon>Fungi</taxon>
        <taxon>Dikarya</taxon>
        <taxon>Ascomycota</taxon>
        <taxon>Pezizomycotina</taxon>
        <taxon>Eurotiomycetes</taxon>
        <taxon>Chaetothyriomycetidae</taxon>
        <taxon>Chaetothyriales</taxon>
        <taxon>Herpotrichiellaceae</taxon>
        <taxon>Cladophialophora</taxon>
    </lineage>
</organism>
<feature type="compositionally biased region" description="Low complexity" evidence="6">
    <location>
        <begin position="47"/>
        <end position="59"/>
    </location>
</feature>
<comment type="similarity">
    <text evidence="3">Belongs to the RRG9 family.</text>
</comment>
<evidence type="ECO:0000256" key="6">
    <source>
        <dbReference type="SAM" id="MobiDB-lite"/>
    </source>
</evidence>
<comment type="function">
    <text evidence="1">Required for respiratory activity and maintenance and expression of the mitochondrial genome.</text>
</comment>
<protein>
    <recommendedName>
        <fullName evidence="4">Required for respiratory growth protein 9, mitochondrial</fullName>
    </recommendedName>
</protein>
<name>A0A0D2AJC6_9EURO</name>
<dbReference type="Proteomes" id="UP000054466">
    <property type="component" value="Unassembled WGS sequence"/>
</dbReference>
<keyword evidence="5" id="KW-0809">Transit peptide</keyword>
<dbReference type="GO" id="GO:0005634">
    <property type="term" value="C:nucleus"/>
    <property type="evidence" value="ECO:0007669"/>
    <property type="project" value="TreeGrafter"/>
</dbReference>
<keyword evidence="8" id="KW-1185">Reference proteome</keyword>
<dbReference type="AlphaFoldDB" id="A0A0D2AJC6"/>
<evidence type="ECO:0000256" key="5">
    <source>
        <dbReference type="ARBA" id="ARBA00022946"/>
    </source>
</evidence>
<dbReference type="VEuPathDB" id="FungiDB:PV07_10653"/>
<feature type="region of interest" description="Disordered" evidence="6">
    <location>
        <begin position="25"/>
        <end position="122"/>
    </location>
</feature>
<dbReference type="Pfam" id="PF06413">
    <property type="entry name" value="Neugrin"/>
    <property type="match status" value="1"/>
</dbReference>
<gene>
    <name evidence="7" type="ORF">PV07_10653</name>
</gene>
<evidence type="ECO:0000256" key="1">
    <source>
        <dbReference type="ARBA" id="ARBA00003548"/>
    </source>
</evidence>
<sequence>MQTSNRLLRTVKTISRHPPCALSRRAHTMASSPLRQPQDPFTSLLKPTTRPTSATLTTSMSRDCNVHKRRKYSSESRAAAPVAHRLWDGQAPTRGKDRPQYSETRSVGGYDRRSDREGQYEDEGMVVISSKAQFRDRHGRPWSKSSDERNLDANLGVGIGAASRPRKSRLELRDLTVKQRKKLEPWQAQKATLSKKFGDEGWNPRKKLSPDAMDGIRALHEEDPDRWSTPLLAEHFQVSPEAIRRILKSKWRPRDEEEIQKRRERWAKRHDRIWDHQAELGLRPKRMKDREVEDPDAFDEELRAKEVLENARKA</sequence>
<dbReference type="GO" id="GO:0005739">
    <property type="term" value="C:mitochondrion"/>
    <property type="evidence" value="ECO:0007669"/>
    <property type="project" value="UniProtKB-SubCell"/>
</dbReference>
<feature type="compositionally biased region" description="Basic and acidic residues" evidence="6">
    <location>
        <begin position="110"/>
        <end position="119"/>
    </location>
</feature>
<reference evidence="7 8" key="1">
    <citation type="submission" date="2015-01" db="EMBL/GenBank/DDBJ databases">
        <title>The Genome Sequence of Cladophialophora immunda CBS83496.</title>
        <authorList>
            <consortium name="The Broad Institute Genomics Platform"/>
            <person name="Cuomo C."/>
            <person name="de Hoog S."/>
            <person name="Gorbushina A."/>
            <person name="Stielow B."/>
            <person name="Teixiera M."/>
            <person name="Abouelleil A."/>
            <person name="Chapman S.B."/>
            <person name="Priest M."/>
            <person name="Young S.K."/>
            <person name="Wortman J."/>
            <person name="Nusbaum C."/>
            <person name="Birren B."/>
        </authorList>
    </citation>
    <scope>NUCLEOTIDE SEQUENCE [LARGE SCALE GENOMIC DNA]</scope>
    <source>
        <strain evidence="7 8">CBS 83496</strain>
    </source>
</reference>
<dbReference type="HOGENOM" id="CLU_047598_3_0_1"/>
<proteinExistence type="inferred from homology"/>